<dbReference type="AlphaFoldDB" id="A0A7W2FEC0"/>
<feature type="signal peptide" evidence="1">
    <location>
        <begin position="1"/>
        <end position="24"/>
    </location>
</feature>
<dbReference type="InterPro" id="IPR050228">
    <property type="entry name" value="Carboxylesterase_BioH"/>
</dbReference>
<feature type="domain" description="AB hydrolase-1" evidence="2">
    <location>
        <begin position="41"/>
        <end position="281"/>
    </location>
</feature>
<dbReference type="PANTHER" id="PTHR43194:SF2">
    <property type="entry name" value="PEROXISOMAL MEMBRANE PROTEIN LPX1"/>
    <property type="match status" value="1"/>
</dbReference>
<dbReference type="Gene3D" id="3.40.50.1820">
    <property type="entry name" value="alpha/beta hydrolase"/>
    <property type="match status" value="1"/>
</dbReference>
<dbReference type="InterPro" id="IPR029058">
    <property type="entry name" value="AB_hydrolase_fold"/>
</dbReference>
<feature type="chain" id="PRO_5030657001" evidence="1">
    <location>
        <begin position="25"/>
        <end position="290"/>
    </location>
</feature>
<dbReference type="Pfam" id="PF12697">
    <property type="entry name" value="Abhydrolase_6"/>
    <property type="match status" value="1"/>
</dbReference>
<evidence type="ECO:0000313" key="3">
    <source>
        <dbReference type="EMBL" id="MBA5690125.1"/>
    </source>
</evidence>
<organism evidence="3 4">
    <name type="scientific">Rugamonas apoptosis</name>
    <dbReference type="NCBI Taxonomy" id="2758570"/>
    <lineage>
        <taxon>Bacteria</taxon>
        <taxon>Pseudomonadati</taxon>
        <taxon>Pseudomonadota</taxon>
        <taxon>Betaproteobacteria</taxon>
        <taxon>Burkholderiales</taxon>
        <taxon>Oxalobacteraceae</taxon>
        <taxon>Telluria group</taxon>
        <taxon>Rugamonas</taxon>
    </lineage>
</organism>
<comment type="caution">
    <text evidence="3">The sequence shown here is derived from an EMBL/GenBank/DDBJ whole genome shotgun (WGS) entry which is preliminary data.</text>
</comment>
<sequence length="290" mass="31204">MKPILIRLFAIAAGLLLPYAQVQAASPPAFEVSVSGHGQPVILIPGLASAGAVWDDTVARYCGQRQCHVLTLAGFAGVPAINAPLLPNVEQQLSDYIANNHLAQPVIIGHSLGGYLALKLASDHPRQVGKLIIVDALPALGATQLPSATPVQLKEVAGNVRDRMLAQDAASYAANQRAALATMISRPADIARVAAWGQNSDRVTVANAMADLLQDDLRQAIARIQSPTLVLGTWIAYQQYAPRAAIEQMYRQQYSALPGVQLAMADTARHFIMVDDPDWMYARIDEFLKE</sequence>
<reference evidence="3 4" key="1">
    <citation type="submission" date="2020-07" db="EMBL/GenBank/DDBJ databases">
        <title>Novel species isolated from subtropical streams in China.</title>
        <authorList>
            <person name="Lu H."/>
        </authorList>
    </citation>
    <scope>NUCLEOTIDE SEQUENCE [LARGE SCALE GENOMIC DNA]</scope>
    <source>
        <strain evidence="3 4">LX47W</strain>
    </source>
</reference>
<accession>A0A7W2FEC0</accession>
<keyword evidence="4" id="KW-1185">Reference proteome</keyword>
<keyword evidence="1" id="KW-0732">Signal</keyword>
<dbReference type="RefSeq" id="WP_182156911.1">
    <property type="nucleotide sequence ID" value="NZ_JACEZU010000014.1"/>
</dbReference>
<evidence type="ECO:0000259" key="2">
    <source>
        <dbReference type="Pfam" id="PF12697"/>
    </source>
</evidence>
<gene>
    <name evidence="3" type="ORF">H3H39_24050</name>
</gene>
<name>A0A7W2FEC0_9BURK</name>
<keyword evidence="3" id="KW-0378">Hydrolase</keyword>
<dbReference type="InterPro" id="IPR000073">
    <property type="entry name" value="AB_hydrolase_1"/>
</dbReference>
<dbReference type="PANTHER" id="PTHR43194">
    <property type="entry name" value="HYDROLASE ALPHA/BETA FOLD FAMILY"/>
    <property type="match status" value="1"/>
</dbReference>
<dbReference type="GO" id="GO:0016787">
    <property type="term" value="F:hydrolase activity"/>
    <property type="evidence" value="ECO:0007669"/>
    <property type="project" value="UniProtKB-KW"/>
</dbReference>
<dbReference type="Proteomes" id="UP000573499">
    <property type="component" value="Unassembled WGS sequence"/>
</dbReference>
<proteinExistence type="predicted"/>
<evidence type="ECO:0000313" key="4">
    <source>
        <dbReference type="Proteomes" id="UP000573499"/>
    </source>
</evidence>
<dbReference type="EMBL" id="JACEZU010000014">
    <property type="protein sequence ID" value="MBA5690125.1"/>
    <property type="molecule type" value="Genomic_DNA"/>
</dbReference>
<protein>
    <submittedName>
        <fullName evidence="3">Alpha/beta hydrolase</fullName>
    </submittedName>
</protein>
<dbReference type="SUPFAM" id="SSF53474">
    <property type="entry name" value="alpha/beta-Hydrolases"/>
    <property type="match status" value="1"/>
</dbReference>
<evidence type="ECO:0000256" key="1">
    <source>
        <dbReference type="SAM" id="SignalP"/>
    </source>
</evidence>